<reference evidence="3 4" key="1">
    <citation type="submission" date="2019-11" db="EMBL/GenBank/DDBJ databases">
        <title>Type strains purchased from KCTC, JCM and DSMZ.</title>
        <authorList>
            <person name="Lu H."/>
        </authorList>
    </citation>
    <scope>NUCLEOTIDE SEQUENCE [LARGE SCALE GENOMIC DNA]</scope>
    <source>
        <strain evidence="3 4">KCTC 42409</strain>
    </source>
</reference>
<name>A0A6L6Q1N6_9BURK</name>
<dbReference type="Pfam" id="PF06812">
    <property type="entry name" value="ImpA_N"/>
    <property type="match status" value="1"/>
</dbReference>
<dbReference type="InterPro" id="IPR010657">
    <property type="entry name" value="ImpA_N"/>
</dbReference>
<dbReference type="AlphaFoldDB" id="A0A6L6Q1N6"/>
<dbReference type="NCBIfam" id="TIGR03363">
    <property type="entry name" value="VI_chp_8"/>
    <property type="match status" value="1"/>
</dbReference>
<sequence>MSSFSGNLRNFVDKARQLIAPEAVPAEPPPPIVPMIPNPIHPPTPYSGITQAQQDELDALLAPISADAPCGQALRFDPVFTEIRLAREEDDPSLPMGEWERPLKRADWPLIEGRCKDMLMHRSKDVQIAAWLLEAWTRQFGLDGLYRGLALIERLLLHYWDGVYPLIEDGDADARAAPLEWLNSSVVLSLRIHLPLLKVPGRKPNAPTLADWDKMVAAELAGPGHTPPLPAGEEAPLTRVEVIGYAQRHLIREMTNKRAAIKRCLHCLESLYAFLDLQLGTQAPNLSKLKATLVAIERVLAQFIPEHTGEEMAPDTTPIDPIPPENGDPEPGTETQVAVSASVWKNRNEAYATLDALADYLSLVEPHSPTPYLLRRAVNWGRMPLPELMAEIIREEGDLNRLVNMLGLRE</sequence>
<evidence type="ECO:0000259" key="2">
    <source>
        <dbReference type="Pfam" id="PF06812"/>
    </source>
</evidence>
<dbReference type="Proteomes" id="UP000484015">
    <property type="component" value="Unassembled WGS sequence"/>
</dbReference>
<dbReference type="PANTHER" id="PTHR37951:SF1">
    <property type="entry name" value="TYPE VI SECRETION SYSTEM COMPONENT TSSA1"/>
    <property type="match status" value="1"/>
</dbReference>
<evidence type="ECO:0000256" key="1">
    <source>
        <dbReference type="SAM" id="MobiDB-lite"/>
    </source>
</evidence>
<keyword evidence="4" id="KW-1185">Reference proteome</keyword>
<dbReference type="OrthoDB" id="9771118at2"/>
<dbReference type="PANTHER" id="PTHR37951">
    <property type="entry name" value="CYTOPLASMIC PROTEIN-RELATED"/>
    <property type="match status" value="1"/>
</dbReference>
<evidence type="ECO:0000313" key="3">
    <source>
        <dbReference type="EMBL" id="MTW03753.1"/>
    </source>
</evidence>
<proteinExistence type="predicted"/>
<organism evidence="3 4">
    <name type="scientific">Pseudoduganella ginsengisoli</name>
    <dbReference type="NCBI Taxonomy" id="1462440"/>
    <lineage>
        <taxon>Bacteria</taxon>
        <taxon>Pseudomonadati</taxon>
        <taxon>Pseudomonadota</taxon>
        <taxon>Betaproteobacteria</taxon>
        <taxon>Burkholderiales</taxon>
        <taxon>Oxalobacteraceae</taxon>
        <taxon>Telluria group</taxon>
        <taxon>Pseudoduganella</taxon>
    </lineage>
</organism>
<protein>
    <submittedName>
        <fullName evidence="3">Type VI secretion system protein TssA</fullName>
    </submittedName>
</protein>
<dbReference type="InterPro" id="IPR017740">
    <property type="entry name" value="TssA-like"/>
</dbReference>
<dbReference type="RefSeq" id="WP_155440111.1">
    <property type="nucleotide sequence ID" value="NZ_WNLA01000011.1"/>
</dbReference>
<feature type="domain" description="ImpA N-terminal" evidence="2">
    <location>
        <begin position="61"/>
        <end position="183"/>
    </location>
</feature>
<gene>
    <name evidence="3" type="primary">tssA</name>
    <name evidence="3" type="ORF">GM668_16850</name>
</gene>
<accession>A0A6L6Q1N6</accession>
<comment type="caution">
    <text evidence="3">The sequence shown here is derived from an EMBL/GenBank/DDBJ whole genome shotgun (WGS) entry which is preliminary data.</text>
</comment>
<evidence type="ECO:0000313" key="4">
    <source>
        <dbReference type="Proteomes" id="UP000484015"/>
    </source>
</evidence>
<dbReference type="EMBL" id="WNLA01000011">
    <property type="protein sequence ID" value="MTW03753.1"/>
    <property type="molecule type" value="Genomic_DNA"/>
</dbReference>
<feature type="region of interest" description="Disordered" evidence="1">
    <location>
        <begin position="308"/>
        <end position="334"/>
    </location>
</feature>